<name>A0A151NVX5_ALLMI</name>
<feature type="compositionally biased region" description="Gly residues" evidence="1">
    <location>
        <begin position="1"/>
        <end position="11"/>
    </location>
</feature>
<comment type="caution">
    <text evidence="2">The sequence shown here is derived from an EMBL/GenBank/DDBJ whole genome shotgun (WGS) entry which is preliminary data.</text>
</comment>
<protein>
    <submittedName>
        <fullName evidence="2">Uncharacterized protein</fullName>
    </submittedName>
</protein>
<evidence type="ECO:0000256" key="1">
    <source>
        <dbReference type="SAM" id="MobiDB-lite"/>
    </source>
</evidence>
<reference evidence="2 3" key="1">
    <citation type="journal article" date="2012" name="Genome Biol.">
        <title>Sequencing three crocodilian genomes to illuminate the evolution of archosaurs and amniotes.</title>
        <authorList>
            <person name="St John J.A."/>
            <person name="Braun E.L."/>
            <person name="Isberg S.R."/>
            <person name="Miles L.G."/>
            <person name="Chong A.Y."/>
            <person name="Gongora J."/>
            <person name="Dalzell P."/>
            <person name="Moran C."/>
            <person name="Bed'hom B."/>
            <person name="Abzhanov A."/>
            <person name="Burgess S.C."/>
            <person name="Cooksey A.M."/>
            <person name="Castoe T.A."/>
            <person name="Crawford N.G."/>
            <person name="Densmore L.D."/>
            <person name="Drew J.C."/>
            <person name="Edwards S.V."/>
            <person name="Faircloth B.C."/>
            <person name="Fujita M.K."/>
            <person name="Greenwold M.J."/>
            <person name="Hoffmann F.G."/>
            <person name="Howard J.M."/>
            <person name="Iguchi T."/>
            <person name="Janes D.E."/>
            <person name="Khan S.Y."/>
            <person name="Kohno S."/>
            <person name="de Koning A.J."/>
            <person name="Lance S.L."/>
            <person name="McCarthy F.M."/>
            <person name="McCormack J.E."/>
            <person name="Merchant M.E."/>
            <person name="Peterson D.G."/>
            <person name="Pollock D.D."/>
            <person name="Pourmand N."/>
            <person name="Raney B.J."/>
            <person name="Roessler K.A."/>
            <person name="Sanford J.R."/>
            <person name="Sawyer R.H."/>
            <person name="Schmidt C.J."/>
            <person name="Triplett E.W."/>
            <person name="Tuberville T.D."/>
            <person name="Venegas-Anaya M."/>
            <person name="Howard J.T."/>
            <person name="Jarvis E.D."/>
            <person name="Guillette L.J.Jr."/>
            <person name="Glenn T.C."/>
            <person name="Green R.E."/>
            <person name="Ray D.A."/>
        </authorList>
    </citation>
    <scope>NUCLEOTIDE SEQUENCE [LARGE SCALE GENOMIC DNA]</scope>
    <source>
        <strain evidence="2">KSC_2009_1</strain>
    </source>
</reference>
<dbReference type="Proteomes" id="UP000050525">
    <property type="component" value="Unassembled WGS sequence"/>
</dbReference>
<proteinExistence type="predicted"/>
<feature type="region of interest" description="Disordered" evidence="1">
    <location>
        <begin position="1"/>
        <end position="108"/>
    </location>
</feature>
<evidence type="ECO:0000313" key="3">
    <source>
        <dbReference type="Proteomes" id="UP000050525"/>
    </source>
</evidence>
<dbReference type="AlphaFoldDB" id="A0A151NVX5"/>
<organism evidence="2 3">
    <name type="scientific">Alligator mississippiensis</name>
    <name type="common">American alligator</name>
    <dbReference type="NCBI Taxonomy" id="8496"/>
    <lineage>
        <taxon>Eukaryota</taxon>
        <taxon>Metazoa</taxon>
        <taxon>Chordata</taxon>
        <taxon>Craniata</taxon>
        <taxon>Vertebrata</taxon>
        <taxon>Euteleostomi</taxon>
        <taxon>Archelosauria</taxon>
        <taxon>Archosauria</taxon>
        <taxon>Crocodylia</taxon>
        <taxon>Alligatoridae</taxon>
        <taxon>Alligatorinae</taxon>
        <taxon>Alligator</taxon>
    </lineage>
</organism>
<evidence type="ECO:0000313" key="2">
    <source>
        <dbReference type="EMBL" id="KYO40914.1"/>
    </source>
</evidence>
<accession>A0A151NVX5</accession>
<sequence length="199" mass="21702">MLRPGGAGSSPGPGYAERGRRAEPAVSHDPLLHPAGLTFKCEEPPPGPGPSPAEQLLLLPPPAAGGAGPGEGLEAGPAEPQSGGSTYEEPASPPPRLSERTVRLRGKRKRAVDDMFAEMCRRSEEHKAIQRARLEQEERLMERFLEHEKTQREQDRQLLERLVVVLQASQLPLLQTLPECFRAGRVASLVSVGYPWGIR</sequence>
<gene>
    <name evidence="2" type="ORF">Y1Q_0011387</name>
</gene>
<keyword evidence="3" id="KW-1185">Reference proteome</keyword>
<dbReference type="EMBL" id="AKHW03001810">
    <property type="protein sequence ID" value="KYO40914.1"/>
    <property type="molecule type" value="Genomic_DNA"/>
</dbReference>